<feature type="binding site" evidence="5">
    <location>
        <begin position="365"/>
        <end position="366"/>
    </location>
    <ligand>
        <name>S-methyl-5'-thioadenosine</name>
        <dbReference type="ChEBI" id="CHEBI:17509"/>
    </ligand>
</feature>
<keyword evidence="5" id="KW-0812">Transmembrane</keyword>
<dbReference type="Gene3D" id="3.40.50.150">
    <property type="entry name" value="Vaccinia Virus protein VP39"/>
    <property type="match status" value="1"/>
</dbReference>
<feature type="binding site" evidence="5">
    <location>
        <position position="287"/>
    </location>
    <ligand>
        <name>spermidine</name>
        <dbReference type="ChEBI" id="CHEBI:57834"/>
    </ligand>
</feature>
<protein>
    <recommendedName>
        <fullName evidence="5">Polyamine aminopropyltransferase</fullName>
    </recommendedName>
    <alternativeName>
        <fullName evidence="5">Putrescine aminopropyltransferase</fullName>
        <shortName evidence="5">PAPT</shortName>
    </alternativeName>
    <alternativeName>
        <fullName evidence="5">Spermidine synthase</fullName>
        <shortName evidence="5">SPDS</shortName>
        <shortName evidence="5">SPDSY</shortName>
        <ecNumber evidence="5">2.5.1.16</ecNumber>
    </alternativeName>
</protein>
<proteinExistence type="inferred from homology"/>
<dbReference type="NCBIfam" id="NF002956">
    <property type="entry name" value="PRK03612.1"/>
    <property type="match status" value="1"/>
</dbReference>
<dbReference type="GO" id="GO:0005886">
    <property type="term" value="C:plasma membrane"/>
    <property type="evidence" value="ECO:0007669"/>
    <property type="project" value="UniProtKB-SubCell"/>
</dbReference>
<feature type="binding site" evidence="5">
    <location>
        <position position="311"/>
    </location>
    <ligand>
        <name>spermidine</name>
        <dbReference type="ChEBI" id="CHEBI:57834"/>
    </ligand>
</feature>
<reference evidence="8 9" key="1">
    <citation type="submission" date="2017-09" db="EMBL/GenBank/DDBJ databases">
        <authorList>
            <person name="Ehlers B."/>
            <person name="Leendertz F.H."/>
        </authorList>
    </citation>
    <scope>NUCLEOTIDE SEQUENCE [LARGE SCALE GENOMIC DNA]</scope>
    <source>
        <strain evidence="8 9">DSM 18289</strain>
    </source>
</reference>
<feature type="active site" description="Proton acceptor" evidence="5 6">
    <location>
        <position position="383"/>
    </location>
</feature>
<evidence type="ECO:0000256" key="2">
    <source>
        <dbReference type="ARBA" id="ARBA00022679"/>
    </source>
</evidence>
<comment type="function">
    <text evidence="5">Catalyzes the irreversible transfer of a propylamine group from the amino donor S-adenosylmethioninamine (decarboxy-AdoMet) to putrescine (1,4-diaminobutane) to yield spermidine.</text>
</comment>
<feature type="transmembrane region" description="Helical" evidence="5">
    <location>
        <begin position="212"/>
        <end position="231"/>
    </location>
</feature>
<dbReference type="PANTHER" id="PTHR43317:SF1">
    <property type="entry name" value="THERMOSPERMINE SYNTHASE ACAULIS5"/>
    <property type="match status" value="1"/>
</dbReference>
<dbReference type="AlphaFoldDB" id="A0A285NE10"/>
<feature type="transmembrane region" description="Helical" evidence="5">
    <location>
        <begin position="155"/>
        <end position="174"/>
    </location>
</feature>
<dbReference type="OrthoDB" id="9793120at2"/>
<dbReference type="UniPathway" id="UPA00248">
    <property type="reaction ID" value="UER00314"/>
</dbReference>
<dbReference type="GO" id="GO:0004766">
    <property type="term" value="F:spermidine synthase activity"/>
    <property type="evidence" value="ECO:0007669"/>
    <property type="project" value="UniProtKB-UniRule"/>
</dbReference>
<dbReference type="InterPro" id="IPR030374">
    <property type="entry name" value="PABS"/>
</dbReference>
<evidence type="ECO:0000256" key="4">
    <source>
        <dbReference type="ARBA" id="ARBA00023115"/>
    </source>
</evidence>
<evidence type="ECO:0000313" key="9">
    <source>
        <dbReference type="Proteomes" id="UP000219439"/>
    </source>
</evidence>
<keyword evidence="4 5" id="KW-0620">Polyamine biosynthesis</keyword>
<dbReference type="HAMAP" id="MF_00198">
    <property type="entry name" value="Spermidine_synth"/>
    <property type="match status" value="1"/>
</dbReference>
<feature type="binding site" evidence="5">
    <location>
        <position position="255"/>
    </location>
    <ligand>
        <name>S-methyl-5'-thioadenosine</name>
        <dbReference type="ChEBI" id="CHEBI:17509"/>
    </ligand>
</feature>
<comment type="caution">
    <text evidence="5">Lacks conserved residue(s) required for the propagation of feature annotation.</text>
</comment>
<keyword evidence="3 5" id="KW-0745">Spermidine biosynthesis</keyword>
<comment type="pathway">
    <text evidence="5">Amine and polyamine biosynthesis; spermidine biosynthesis; spermidine from putrescine: step 1/1.</text>
</comment>
<dbReference type="GO" id="GO:0010487">
    <property type="term" value="F:thermospermine synthase activity"/>
    <property type="evidence" value="ECO:0007669"/>
    <property type="project" value="UniProtKB-ARBA"/>
</dbReference>
<dbReference type="GO" id="GO:0008295">
    <property type="term" value="P:spermidine biosynthetic process"/>
    <property type="evidence" value="ECO:0007669"/>
    <property type="project" value="UniProtKB-UniRule"/>
</dbReference>
<feature type="domain" description="PABS" evidence="7">
    <location>
        <begin position="221"/>
        <end position="464"/>
    </location>
</feature>
<dbReference type="CDD" id="cd02440">
    <property type="entry name" value="AdoMet_MTases"/>
    <property type="match status" value="1"/>
</dbReference>
<feature type="binding site" evidence="5">
    <location>
        <position position="331"/>
    </location>
    <ligand>
        <name>S-methyl-5'-thioadenosine</name>
        <dbReference type="ChEBI" id="CHEBI:17509"/>
    </ligand>
</feature>
<dbReference type="SUPFAM" id="SSF103473">
    <property type="entry name" value="MFS general substrate transporter"/>
    <property type="match status" value="1"/>
</dbReference>
<feature type="transmembrane region" description="Helical" evidence="5">
    <location>
        <begin position="55"/>
        <end position="75"/>
    </location>
</feature>
<evidence type="ECO:0000259" key="7">
    <source>
        <dbReference type="PROSITE" id="PS51006"/>
    </source>
</evidence>
<dbReference type="EMBL" id="OBEL01000001">
    <property type="protein sequence ID" value="SNZ07732.1"/>
    <property type="molecule type" value="Genomic_DNA"/>
</dbReference>
<dbReference type="EC" id="2.5.1.16" evidence="5"/>
<dbReference type="InterPro" id="IPR036259">
    <property type="entry name" value="MFS_trans_sf"/>
</dbReference>
<sequence>MLDQQEPTKAPTSYDTLPPAKARILLVSILVVALCGIVYELIIGTVSSYLLGNSVYQFSLTVGFFMFAMGIGSYLSRFFNSWLIQAFIYVELILAIVGGICSISLFMTFPYAPWIYQTAMLTFILVIGILVGLEIPLLTRVLADVKGTRDSISDVMSLDYIGALIGSVAFPLFLLPTLGLITSSFAIGLINCLVALINVFWLRDYLRYPKRLAGLVMLTLALLIGLTVYAGRITAFAQQHLYFDRIVWEKQTKYQSLVITSDWVKHDMRLFIDGHLQFSETDEHRYHEALIHPTMSWQGKRENILILGGGDGLAVREILKYDDVKTIDLVDIDPDMTKLGKGYEPFRRLNEESLSNPKVTIFNQDAFVFIQHAKKTYDRVIIDFPDPHNEAIAKLYSVEFYQMVRTRLNSGAVVVSQSSSPFLTKNTFWSIARTMEEIFGPTTNYNIAIPSFGVWGFNMAFVPDGTKRSTITKMPDSLKFMSNSVFQASKIFPVDIERPEKLAVNSIFEPDLYKVYLNDLKEGPLGDPRTGFLGLKP</sequence>
<evidence type="ECO:0000256" key="6">
    <source>
        <dbReference type="PROSITE-ProRule" id="PRU00354"/>
    </source>
</evidence>
<evidence type="ECO:0000313" key="8">
    <source>
        <dbReference type="EMBL" id="SNZ07732.1"/>
    </source>
</evidence>
<accession>A0A285NE10</accession>
<keyword evidence="2 5" id="KW-0808">Transferase</keyword>
<gene>
    <name evidence="5" type="primary">speE</name>
    <name evidence="8" type="ORF">SAMN06265368_1242</name>
</gene>
<dbReference type="InterPro" id="IPR029063">
    <property type="entry name" value="SAM-dependent_MTases_sf"/>
</dbReference>
<evidence type="ECO:0000256" key="1">
    <source>
        <dbReference type="ARBA" id="ARBA00007867"/>
    </source>
</evidence>
<keyword evidence="5" id="KW-1133">Transmembrane helix</keyword>
<keyword evidence="5" id="KW-1003">Cell membrane</keyword>
<dbReference type="InterPro" id="IPR001045">
    <property type="entry name" value="Spermi_synthase"/>
</dbReference>
<feature type="transmembrane region" description="Helical" evidence="5">
    <location>
        <begin position="87"/>
        <end position="109"/>
    </location>
</feature>
<comment type="subcellular location">
    <subcellularLocation>
        <location evidence="5">Cell membrane</location>
        <topology evidence="5">Multi-pass membrane protein</topology>
    </subcellularLocation>
</comment>
<dbReference type="RefSeq" id="WP_097152451.1">
    <property type="nucleotide sequence ID" value="NZ_OBEL01000001.1"/>
</dbReference>
<dbReference type="Pfam" id="PF01564">
    <property type="entry name" value="Spermine_synth"/>
    <property type="match status" value="1"/>
</dbReference>
<keyword evidence="5" id="KW-0472">Membrane</keyword>
<keyword evidence="9" id="KW-1185">Reference proteome</keyword>
<evidence type="ECO:0000256" key="3">
    <source>
        <dbReference type="ARBA" id="ARBA00023066"/>
    </source>
</evidence>
<dbReference type="PROSITE" id="PS51006">
    <property type="entry name" value="PABS_2"/>
    <property type="match status" value="1"/>
</dbReference>
<feature type="transmembrane region" description="Helical" evidence="5">
    <location>
        <begin position="24"/>
        <end position="43"/>
    </location>
</feature>
<dbReference type="InterPro" id="IPR030373">
    <property type="entry name" value="PABS_CS"/>
</dbReference>
<organism evidence="8 9">
    <name type="scientific">Cohaesibacter gelatinilyticus</name>
    <dbReference type="NCBI Taxonomy" id="372072"/>
    <lineage>
        <taxon>Bacteria</taxon>
        <taxon>Pseudomonadati</taxon>
        <taxon>Pseudomonadota</taxon>
        <taxon>Alphaproteobacteria</taxon>
        <taxon>Hyphomicrobiales</taxon>
        <taxon>Cohaesibacteraceae</taxon>
    </lineage>
</organism>
<dbReference type="PROSITE" id="PS01330">
    <property type="entry name" value="PABS_1"/>
    <property type="match status" value="1"/>
</dbReference>
<comment type="catalytic activity">
    <reaction evidence="5">
        <text>S-adenosyl 3-(methylsulfanyl)propylamine + putrescine = S-methyl-5'-thioadenosine + spermidine + H(+)</text>
        <dbReference type="Rhea" id="RHEA:12721"/>
        <dbReference type="ChEBI" id="CHEBI:15378"/>
        <dbReference type="ChEBI" id="CHEBI:17509"/>
        <dbReference type="ChEBI" id="CHEBI:57443"/>
        <dbReference type="ChEBI" id="CHEBI:57834"/>
        <dbReference type="ChEBI" id="CHEBI:326268"/>
        <dbReference type="EC" id="2.5.1.16"/>
    </reaction>
</comment>
<comment type="subunit">
    <text evidence="5">Homodimer or homotetramer.</text>
</comment>
<dbReference type="PANTHER" id="PTHR43317">
    <property type="entry name" value="THERMOSPERMINE SYNTHASE ACAULIS5"/>
    <property type="match status" value="1"/>
</dbReference>
<feature type="transmembrane region" description="Helical" evidence="5">
    <location>
        <begin position="180"/>
        <end position="200"/>
    </location>
</feature>
<name>A0A285NE10_9HYPH</name>
<comment type="similarity">
    <text evidence="1 5">Belongs to the spermidine/spermine synthase family.</text>
</comment>
<feature type="transmembrane region" description="Helical" evidence="5">
    <location>
        <begin position="115"/>
        <end position="143"/>
    </location>
</feature>
<evidence type="ECO:0000256" key="5">
    <source>
        <dbReference type="HAMAP-Rule" id="MF_00198"/>
    </source>
</evidence>
<dbReference type="NCBIfam" id="NF037959">
    <property type="entry name" value="MFS_SpdSyn"/>
    <property type="match status" value="1"/>
</dbReference>
<dbReference type="Proteomes" id="UP000219439">
    <property type="component" value="Unassembled WGS sequence"/>
</dbReference>
<dbReference type="SUPFAM" id="SSF53335">
    <property type="entry name" value="S-adenosyl-L-methionine-dependent methyltransferases"/>
    <property type="match status" value="1"/>
</dbReference>